<sequence>MATQKRKATAAELKTYIATAEQAYQQASTYEDALRPARGVEYFAPTYYHILKLVVEKANEGYTLEENAMMGVNPSAVSFTVVLRKPESMVEADLVVVRAQAEADYKAEIEKHNARVDRMEADQVQYTAQKAAWLAEQKAAQEKEEDEAFRAAMAQRGVQVAEQHQLTSEWSA</sequence>
<dbReference type="EMBL" id="QJRE01000104">
    <property type="protein sequence ID" value="NWL46575.1"/>
    <property type="molecule type" value="Genomic_DNA"/>
</dbReference>
<organism evidence="2 3">
    <name type="scientific">Pseudomonas hunanensis</name>
    <dbReference type="NCBI Taxonomy" id="1247546"/>
    <lineage>
        <taxon>Bacteria</taxon>
        <taxon>Pseudomonadati</taxon>
        <taxon>Pseudomonadota</taxon>
        <taxon>Gammaproteobacteria</taxon>
        <taxon>Pseudomonadales</taxon>
        <taxon>Pseudomonadaceae</taxon>
        <taxon>Pseudomonas</taxon>
    </lineage>
</organism>
<dbReference type="Proteomes" id="UP000704738">
    <property type="component" value="Unassembled WGS sequence"/>
</dbReference>
<feature type="coiled-coil region" evidence="1">
    <location>
        <begin position="102"/>
        <end position="129"/>
    </location>
</feature>
<evidence type="ECO:0000313" key="3">
    <source>
        <dbReference type="Proteomes" id="UP000704738"/>
    </source>
</evidence>
<gene>
    <name evidence="2" type="ORF">DM819_12160</name>
</gene>
<comment type="caution">
    <text evidence="2">The sequence shown here is derived from an EMBL/GenBank/DDBJ whole genome shotgun (WGS) entry which is preliminary data.</text>
</comment>
<dbReference type="RefSeq" id="WP_179052832.1">
    <property type="nucleotide sequence ID" value="NZ_QJRE01000104.1"/>
</dbReference>
<keyword evidence="1" id="KW-0175">Coiled coil</keyword>
<evidence type="ECO:0000256" key="1">
    <source>
        <dbReference type="SAM" id="Coils"/>
    </source>
</evidence>
<proteinExistence type="predicted"/>
<accession>A0ABD6NDT3</accession>
<dbReference type="AlphaFoldDB" id="A0ABD6NDT3"/>
<reference evidence="2 3" key="1">
    <citation type="submission" date="2018-06" db="EMBL/GenBank/DDBJ databases">
        <title>Bacteria isolated from soil of Wuhan.</title>
        <authorList>
            <person name="Xiang W."/>
            <person name="Huang C."/>
        </authorList>
    </citation>
    <scope>NUCLEOTIDE SEQUENCE [LARGE SCALE GENOMIC DNA]</scope>
    <source>
        <strain evidence="3">xwS4</strain>
    </source>
</reference>
<evidence type="ECO:0000313" key="2">
    <source>
        <dbReference type="EMBL" id="NWL46575.1"/>
    </source>
</evidence>
<protein>
    <submittedName>
        <fullName evidence="2">Uncharacterized protein</fullName>
    </submittedName>
</protein>
<name>A0ABD6NDT3_9PSED</name>